<keyword evidence="3" id="KW-1185">Reference proteome</keyword>
<proteinExistence type="predicted"/>
<sequence length="165" mass="18204">MKTRLFSKALVPLADTYISFTFIALIMAINSLASALTISNADTAVSNTNSKVGYKLSSQEMNKLSGREVEPAQKEEVTSELPAHIRKMVEQLEKLKEQLELAKEQLAKLQAFKNQEDEAVKVQVETQTKMVMEIQTQIMTLSQSISDALKEAGISDPGVLMSVLV</sequence>
<evidence type="ECO:0000313" key="2">
    <source>
        <dbReference type="EMBL" id="MDI4670162.1"/>
    </source>
</evidence>
<reference evidence="2 3" key="1">
    <citation type="submission" date="2022-02" db="EMBL/GenBank/DDBJ databases">
        <title>Genome analysis of Beneficial Microorganisms for Coral consortium from Pocillopora damicornis.</title>
        <authorList>
            <person name="Rosado P.M."/>
            <person name="Cardoso P.M."/>
            <person name="Rosado J.G."/>
            <person name="Schultz J."/>
            <person name="Rocha U."/>
            <person name="Costa T.K."/>
            <person name="Peixoto R.S."/>
        </authorList>
    </citation>
    <scope>NUCLEOTIDE SEQUENCE [LARGE SCALE GENOMIC DNA]</scope>
    <source>
        <strain evidence="2 3">BMC5</strain>
    </source>
</reference>
<protein>
    <submittedName>
        <fullName evidence="2">Uncharacterized protein</fullName>
    </submittedName>
</protein>
<organism evidence="2 3">
    <name type="scientific">Pseudoalteromonas shioyasakiensis</name>
    <dbReference type="NCBI Taxonomy" id="1190813"/>
    <lineage>
        <taxon>Bacteria</taxon>
        <taxon>Pseudomonadati</taxon>
        <taxon>Pseudomonadota</taxon>
        <taxon>Gammaproteobacteria</taxon>
        <taxon>Alteromonadales</taxon>
        <taxon>Pseudoalteromonadaceae</taxon>
        <taxon>Pseudoalteromonas</taxon>
    </lineage>
</organism>
<dbReference type="Proteomes" id="UP001156974">
    <property type="component" value="Unassembled WGS sequence"/>
</dbReference>
<dbReference type="EMBL" id="JAKUMG010000007">
    <property type="protein sequence ID" value="MDI4670162.1"/>
    <property type="molecule type" value="Genomic_DNA"/>
</dbReference>
<gene>
    <name evidence="2" type="ORF">MKZ47_13885</name>
</gene>
<name>A0ABT6U1Z1_9GAMM</name>
<evidence type="ECO:0000313" key="3">
    <source>
        <dbReference type="Proteomes" id="UP001156974"/>
    </source>
</evidence>
<accession>A0ABT6U1Z1</accession>
<feature type="coiled-coil region" evidence="1">
    <location>
        <begin position="85"/>
        <end position="115"/>
    </location>
</feature>
<comment type="caution">
    <text evidence="2">The sequence shown here is derived from an EMBL/GenBank/DDBJ whole genome shotgun (WGS) entry which is preliminary data.</text>
</comment>
<dbReference type="RefSeq" id="WP_282658473.1">
    <property type="nucleotide sequence ID" value="NZ_JAKUMG010000007.1"/>
</dbReference>
<evidence type="ECO:0000256" key="1">
    <source>
        <dbReference type="SAM" id="Coils"/>
    </source>
</evidence>
<keyword evidence="1" id="KW-0175">Coiled coil</keyword>